<dbReference type="Proteomes" id="UP000046067">
    <property type="component" value="Unassembled WGS sequence"/>
</dbReference>
<name>A0A655ZGD1_VIBCL</name>
<proteinExistence type="predicted"/>
<evidence type="ECO:0000313" key="2">
    <source>
        <dbReference type="Proteomes" id="UP000046067"/>
    </source>
</evidence>
<sequence>MSLDPARWWLHRTAILWDRLPKRGQSRHVASGRLTDSPGSSLFSQRDQLGPAIQSLSFRYAVVIDPLTQVAELRFQTQCVMKAD</sequence>
<reference evidence="1 2" key="1">
    <citation type="submission" date="2015-07" db="EMBL/GenBank/DDBJ databases">
        <authorList>
            <consortium name="Pathogen Informatics"/>
        </authorList>
    </citation>
    <scope>NUCLEOTIDE SEQUENCE [LARGE SCALE GENOMIC DNA]</scope>
    <source>
        <strain evidence="1 2">A325</strain>
    </source>
</reference>
<accession>A0A655ZGD1</accession>
<evidence type="ECO:0000313" key="1">
    <source>
        <dbReference type="EMBL" id="CSC67630.1"/>
    </source>
</evidence>
<dbReference type="EMBL" id="CWQJ01000026">
    <property type="protein sequence ID" value="CSC67630.1"/>
    <property type="molecule type" value="Genomic_DNA"/>
</dbReference>
<protein>
    <submittedName>
        <fullName evidence="1">Uncharacterized protein</fullName>
    </submittedName>
</protein>
<dbReference type="AlphaFoldDB" id="A0A655ZGD1"/>
<gene>
    <name evidence="1" type="ORF">ERS013201_03250</name>
</gene>
<organism evidence="1 2">
    <name type="scientific">Vibrio cholerae</name>
    <dbReference type="NCBI Taxonomy" id="666"/>
    <lineage>
        <taxon>Bacteria</taxon>
        <taxon>Pseudomonadati</taxon>
        <taxon>Pseudomonadota</taxon>
        <taxon>Gammaproteobacteria</taxon>
        <taxon>Vibrionales</taxon>
        <taxon>Vibrionaceae</taxon>
        <taxon>Vibrio</taxon>
    </lineage>
</organism>